<keyword evidence="7 9" id="KW-0057">Aromatic amino acid biosynthesis</keyword>
<proteinExistence type="inferred from homology"/>
<dbReference type="UniPathway" id="UPA00035">
    <property type="reaction ID" value="UER00042"/>
</dbReference>
<feature type="domain" description="N-(5'phosphoribosyl) anthranilate isomerase (PRAI)" evidence="10">
    <location>
        <begin position="6"/>
        <end position="221"/>
    </location>
</feature>
<name>A0A550JL09_9BACT</name>
<keyword evidence="6 9" id="KW-0822">Tryptophan biosynthesis</keyword>
<evidence type="ECO:0000313" key="11">
    <source>
        <dbReference type="EMBL" id="TRO83877.1"/>
    </source>
</evidence>
<dbReference type="InterPro" id="IPR011060">
    <property type="entry name" value="RibuloseP-bd_barrel"/>
</dbReference>
<dbReference type="GO" id="GO:0000162">
    <property type="term" value="P:L-tryptophan biosynthetic process"/>
    <property type="evidence" value="ECO:0007669"/>
    <property type="project" value="UniProtKB-UniRule"/>
</dbReference>
<dbReference type="RefSeq" id="WP_092052718.1">
    <property type="nucleotide sequence ID" value="NZ_FOJJ01000001.1"/>
</dbReference>
<reference evidence="11 12" key="1">
    <citation type="submission" date="2019-07" db="EMBL/GenBank/DDBJ databases">
        <title>Insights of Desulfuromonas acetexigens electromicrobiology.</title>
        <authorList>
            <person name="Katuri K."/>
            <person name="Sapireddy V."/>
            <person name="Shaw D.R."/>
            <person name="Saikaly P."/>
        </authorList>
    </citation>
    <scope>NUCLEOTIDE SEQUENCE [LARGE SCALE GENOMIC DNA]</scope>
    <source>
        <strain evidence="11 12">2873</strain>
    </source>
</reference>
<dbReference type="EC" id="5.3.1.24" evidence="3 9"/>
<evidence type="ECO:0000256" key="9">
    <source>
        <dbReference type="HAMAP-Rule" id="MF_00135"/>
    </source>
</evidence>
<dbReference type="GO" id="GO:0004640">
    <property type="term" value="F:phosphoribosylanthranilate isomerase activity"/>
    <property type="evidence" value="ECO:0007669"/>
    <property type="project" value="UniProtKB-UniRule"/>
</dbReference>
<dbReference type="AlphaFoldDB" id="A0A550JL09"/>
<dbReference type="CDD" id="cd00405">
    <property type="entry name" value="PRAI"/>
    <property type="match status" value="1"/>
</dbReference>
<protein>
    <recommendedName>
        <fullName evidence="4 9">N-(5'-phosphoribosyl)anthranilate isomerase</fullName>
        <shortName evidence="9">PRAI</shortName>
        <ecNumber evidence="3 9">5.3.1.24</ecNumber>
    </recommendedName>
</protein>
<evidence type="ECO:0000256" key="4">
    <source>
        <dbReference type="ARBA" id="ARBA00022272"/>
    </source>
</evidence>
<dbReference type="PANTHER" id="PTHR42894">
    <property type="entry name" value="N-(5'-PHOSPHORIBOSYL)ANTHRANILATE ISOMERASE"/>
    <property type="match status" value="1"/>
</dbReference>
<dbReference type="OrthoDB" id="9796196at2"/>
<dbReference type="HAMAP" id="MF_00135">
    <property type="entry name" value="PRAI"/>
    <property type="match status" value="1"/>
</dbReference>
<organism evidence="11 12">
    <name type="scientific">Trichloromonas acetexigens</name>
    <dbReference type="NCBI Taxonomy" id="38815"/>
    <lineage>
        <taxon>Bacteria</taxon>
        <taxon>Pseudomonadati</taxon>
        <taxon>Thermodesulfobacteriota</taxon>
        <taxon>Desulfuromonadia</taxon>
        <taxon>Desulfuromonadales</taxon>
        <taxon>Trichloromonadaceae</taxon>
        <taxon>Trichloromonas</taxon>
    </lineage>
</organism>
<dbReference type="SUPFAM" id="SSF51366">
    <property type="entry name" value="Ribulose-phoshate binding barrel"/>
    <property type="match status" value="1"/>
</dbReference>
<keyword evidence="5 9" id="KW-0028">Amino-acid biosynthesis</keyword>
<dbReference type="EMBL" id="VJVV01000001">
    <property type="protein sequence ID" value="TRO83877.1"/>
    <property type="molecule type" value="Genomic_DNA"/>
</dbReference>
<keyword evidence="8 9" id="KW-0413">Isomerase</keyword>
<dbReference type="Proteomes" id="UP000317155">
    <property type="component" value="Unassembled WGS sequence"/>
</dbReference>
<evidence type="ECO:0000256" key="6">
    <source>
        <dbReference type="ARBA" id="ARBA00022822"/>
    </source>
</evidence>
<dbReference type="InterPro" id="IPR044643">
    <property type="entry name" value="TrpF_fam"/>
</dbReference>
<evidence type="ECO:0000256" key="1">
    <source>
        <dbReference type="ARBA" id="ARBA00001164"/>
    </source>
</evidence>
<dbReference type="InterPro" id="IPR013785">
    <property type="entry name" value="Aldolase_TIM"/>
</dbReference>
<evidence type="ECO:0000313" key="12">
    <source>
        <dbReference type="Proteomes" id="UP000317155"/>
    </source>
</evidence>
<comment type="pathway">
    <text evidence="2 9">Amino-acid biosynthesis; L-tryptophan biosynthesis; L-tryptophan from chorismate: step 3/5.</text>
</comment>
<evidence type="ECO:0000256" key="7">
    <source>
        <dbReference type="ARBA" id="ARBA00023141"/>
    </source>
</evidence>
<dbReference type="Gene3D" id="3.20.20.70">
    <property type="entry name" value="Aldolase class I"/>
    <property type="match status" value="1"/>
</dbReference>
<comment type="similarity">
    <text evidence="9">Belongs to the TrpF family.</text>
</comment>
<comment type="catalytic activity">
    <reaction evidence="1 9">
        <text>N-(5-phospho-beta-D-ribosyl)anthranilate = 1-(2-carboxyphenylamino)-1-deoxy-D-ribulose 5-phosphate</text>
        <dbReference type="Rhea" id="RHEA:21540"/>
        <dbReference type="ChEBI" id="CHEBI:18277"/>
        <dbReference type="ChEBI" id="CHEBI:58613"/>
        <dbReference type="EC" id="5.3.1.24"/>
    </reaction>
</comment>
<dbReference type="PANTHER" id="PTHR42894:SF1">
    <property type="entry name" value="N-(5'-PHOSPHORIBOSYL)ANTHRANILATE ISOMERASE"/>
    <property type="match status" value="1"/>
</dbReference>
<comment type="caution">
    <text evidence="11">The sequence shown here is derived from an EMBL/GenBank/DDBJ whole genome shotgun (WGS) entry which is preliminary data.</text>
</comment>
<evidence type="ECO:0000256" key="2">
    <source>
        <dbReference type="ARBA" id="ARBA00004664"/>
    </source>
</evidence>
<dbReference type="Pfam" id="PF00697">
    <property type="entry name" value="PRAI"/>
    <property type="match status" value="1"/>
</dbReference>
<evidence type="ECO:0000256" key="3">
    <source>
        <dbReference type="ARBA" id="ARBA00012572"/>
    </source>
</evidence>
<evidence type="ECO:0000256" key="5">
    <source>
        <dbReference type="ARBA" id="ARBA00022605"/>
    </source>
</evidence>
<keyword evidence="12" id="KW-1185">Reference proteome</keyword>
<sequence>MNGITVKICGLRRPSDVQLCQQLGVDILGFVTEYPLPVPWNLSRQEALPLLQLVRPVCRSCLVTGGPPEKVIELASSLRPSMVQIHYKETLEETIKISDALHKLNIQAIKIVPTQAEERMAQFGTVDIAAIVAKLCTTSLYGLLADSRTPDNALQIGVPLNQSFCTEIIKVSSKPVFIAGGINPENVRLLLEQTGAKYIDVMTGVESSPGIKDAEALSRLVSSLGH</sequence>
<dbReference type="InterPro" id="IPR001240">
    <property type="entry name" value="PRAI_dom"/>
</dbReference>
<evidence type="ECO:0000256" key="8">
    <source>
        <dbReference type="ARBA" id="ARBA00023235"/>
    </source>
</evidence>
<gene>
    <name evidence="9" type="primary">trpF</name>
    <name evidence="11" type="ORF">FL622_01465</name>
</gene>
<accession>A0A550JL09</accession>
<evidence type="ECO:0000259" key="10">
    <source>
        <dbReference type="Pfam" id="PF00697"/>
    </source>
</evidence>